<keyword evidence="9" id="KW-1185">Reference proteome</keyword>
<evidence type="ECO:0000256" key="1">
    <source>
        <dbReference type="ARBA" id="ARBA00001282"/>
    </source>
</evidence>
<keyword evidence="4 7" id="KW-0808">Transferase</keyword>
<dbReference type="Proteomes" id="UP001501676">
    <property type="component" value="Unassembled WGS sequence"/>
</dbReference>
<dbReference type="SUPFAM" id="SSF53448">
    <property type="entry name" value="Nucleotide-diphospho-sugar transferases"/>
    <property type="match status" value="1"/>
</dbReference>
<keyword evidence="6 7" id="KW-0414">Isoprene biosynthesis</keyword>
<dbReference type="GO" id="GO:0016779">
    <property type="term" value="F:nucleotidyltransferase activity"/>
    <property type="evidence" value="ECO:0007669"/>
    <property type="project" value="UniProtKB-KW"/>
</dbReference>
<dbReference type="NCBIfam" id="TIGR00453">
    <property type="entry name" value="ispD"/>
    <property type="match status" value="1"/>
</dbReference>
<feature type="site" description="Positions MEP for the nucleophilic attack" evidence="7">
    <location>
        <position position="218"/>
    </location>
</feature>
<sequence length="250" mass="25061">MSALDTRDTVALVPAAGRGERLGPGAPKSLRHLGGEPLVVHAVRRLAAARSVAAVVVAAPPGAAETVRGLLAPVVSAAELVVVEGGDTRQASVAIALAAAPSHCDIVLVHDAARALAPPGLADEVAAAVRAGHPAVVPVLPVVDTVRQVGPDGVASSTVDREVLRLVQTPQGFARSVLAEAHATAATGGRKDVTDDAGLVERLGVPVHTVPGHASALKITRPFDLVVAHAVLAEESGVQRSASGMAGSRT</sequence>
<comment type="similarity">
    <text evidence="3 7">Belongs to the IspD/TarI cytidylyltransferase family. IspD subfamily.</text>
</comment>
<dbReference type="EMBL" id="BAAAYN010000017">
    <property type="protein sequence ID" value="GAA3386676.1"/>
    <property type="molecule type" value="Genomic_DNA"/>
</dbReference>
<dbReference type="Gene3D" id="3.90.550.10">
    <property type="entry name" value="Spore Coat Polysaccharide Biosynthesis Protein SpsA, Chain A"/>
    <property type="match status" value="1"/>
</dbReference>
<comment type="pathway">
    <text evidence="2 7">Isoprenoid biosynthesis; isopentenyl diphosphate biosynthesis via DXP pathway; isopentenyl diphosphate from 1-deoxy-D-xylulose 5-phosphate: step 2/6.</text>
</comment>
<evidence type="ECO:0000256" key="5">
    <source>
        <dbReference type="ARBA" id="ARBA00022695"/>
    </source>
</evidence>
<dbReference type="InterPro" id="IPR034683">
    <property type="entry name" value="IspD/TarI"/>
</dbReference>
<feature type="site" description="Positions MEP for the nucleophilic attack" evidence="7">
    <location>
        <position position="161"/>
    </location>
</feature>
<dbReference type="InterPro" id="IPR029044">
    <property type="entry name" value="Nucleotide-diphossugar_trans"/>
</dbReference>
<dbReference type="InterPro" id="IPR018294">
    <property type="entry name" value="ISPD_synthase_CS"/>
</dbReference>
<evidence type="ECO:0000256" key="7">
    <source>
        <dbReference type="HAMAP-Rule" id="MF_00108"/>
    </source>
</evidence>
<organism evidence="8 9">
    <name type="scientific">Cryptosporangium minutisporangium</name>
    <dbReference type="NCBI Taxonomy" id="113569"/>
    <lineage>
        <taxon>Bacteria</taxon>
        <taxon>Bacillati</taxon>
        <taxon>Actinomycetota</taxon>
        <taxon>Actinomycetes</taxon>
        <taxon>Cryptosporangiales</taxon>
        <taxon>Cryptosporangiaceae</taxon>
        <taxon>Cryptosporangium</taxon>
    </lineage>
</organism>
<evidence type="ECO:0000256" key="3">
    <source>
        <dbReference type="ARBA" id="ARBA00009789"/>
    </source>
</evidence>
<evidence type="ECO:0000313" key="8">
    <source>
        <dbReference type="EMBL" id="GAA3386676.1"/>
    </source>
</evidence>
<evidence type="ECO:0000256" key="4">
    <source>
        <dbReference type="ARBA" id="ARBA00022679"/>
    </source>
</evidence>
<dbReference type="HAMAP" id="MF_00108">
    <property type="entry name" value="IspD"/>
    <property type="match status" value="1"/>
</dbReference>
<evidence type="ECO:0000313" key="9">
    <source>
        <dbReference type="Proteomes" id="UP001501676"/>
    </source>
</evidence>
<dbReference type="PROSITE" id="PS01295">
    <property type="entry name" value="ISPD"/>
    <property type="match status" value="1"/>
</dbReference>
<proteinExistence type="inferred from homology"/>
<accession>A0ABP6SX64</accession>
<comment type="catalytic activity">
    <reaction evidence="1 7">
        <text>2-C-methyl-D-erythritol 4-phosphate + CTP + H(+) = 4-CDP-2-C-methyl-D-erythritol + diphosphate</text>
        <dbReference type="Rhea" id="RHEA:13429"/>
        <dbReference type="ChEBI" id="CHEBI:15378"/>
        <dbReference type="ChEBI" id="CHEBI:33019"/>
        <dbReference type="ChEBI" id="CHEBI:37563"/>
        <dbReference type="ChEBI" id="CHEBI:57823"/>
        <dbReference type="ChEBI" id="CHEBI:58262"/>
        <dbReference type="EC" id="2.7.7.60"/>
    </reaction>
</comment>
<comment type="function">
    <text evidence="7">Catalyzes the formation of 4-diphosphocytidyl-2-C-methyl-D-erythritol from CTP and 2-C-methyl-D-erythritol 4-phosphate (MEP).</text>
</comment>
<feature type="site" description="Transition state stabilizer" evidence="7">
    <location>
        <position position="28"/>
    </location>
</feature>
<dbReference type="PANTHER" id="PTHR32125">
    <property type="entry name" value="2-C-METHYL-D-ERYTHRITOL 4-PHOSPHATE CYTIDYLYLTRANSFERASE, CHLOROPLASTIC"/>
    <property type="match status" value="1"/>
</dbReference>
<dbReference type="Pfam" id="PF01128">
    <property type="entry name" value="IspD"/>
    <property type="match status" value="1"/>
</dbReference>
<dbReference type="RefSeq" id="WP_345728292.1">
    <property type="nucleotide sequence ID" value="NZ_BAAAYN010000017.1"/>
</dbReference>
<feature type="site" description="Transition state stabilizer" evidence="7">
    <location>
        <position position="21"/>
    </location>
</feature>
<dbReference type="PANTHER" id="PTHR32125:SF4">
    <property type="entry name" value="2-C-METHYL-D-ERYTHRITOL 4-PHOSPHATE CYTIDYLYLTRANSFERASE, CHLOROPLASTIC"/>
    <property type="match status" value="1"/>
</dbReference>
<dbReference type="InterPro" id="IPR001228">
    <property type="entry name" value="IspD"/>
</dbReference>
<reference evidence="9" key="1">
    <citation type="journal article" date="2019" name="Int. J. Syst. Evol. Microbiol.">
        <title>The Global Catalogue of Microorganisms (GCM) 10K type strain sequencing project: providing services to taxonomists for standard genome sequencing and annotation.</title>
        <authorList>
            <consortium name="The Broad Institute Genomics Platform"/>
            <consortium name="The Broad Institute Genome Sequencing Center for Infectious Disease"/>
            <person name="Wu L."/>
            <person name="Ma J."/>
        </authorList>
    </citation>
    <scope>NUCLEOTIDE SEQUENCE [LARGE SCALE GENOMIC DNA]</scope>
    <source>
        <strain evidence="9">JCM 9458</strain>
    </source>
</reference>
<protein>
    <recommendedName>
        <fullName evidence="7">2-C-methyl-D-erythritol 4-phosphate cytidylyltransferase</fullName>
        <ecNumber evidence="7">2.7.7.60</ecNumber>
    </recommendedName>
    <alternativeName>
        <fullName evidence="7">4-diphosphocytidyl-2C-methyl-D-erythritol synthase</fullName>
    </alternativeName>
    <alternativeName>
        <fullName evidence="7">MEP cytidylyltransferase</fullName>
        <shortName evidence="7">MCT</shortName>
    </alternativeName>
</protein>
<gene>
    <name evidence="7 8" type="primary">ispD</name>
    <name evidence="8" type="ORF">GCM10020369_25820</name>
</gene>
<comment type="caution">
    <text evidence="8">The sequence shown here is derived from an EMBL/GenBank/DDBJ whole genome shotgun (WGS) entry which is preliminary data.</text>
</comment>
<dbReference type="InterPro" id="IPR050088">
    <property type="entry name" value="IspD/TarI_cytidylyltransf_bact"/>
</dbReference>
<dbReference type="EC" id="2.7.7.60" evidence="7"/>
<evidence type="ECO:0000256" key="6">
    <source>
        <dbReference type="ARBA" id="ARBA00023229"/>
    </source>
</evidence>
<name>A0ABP6SX64_9ACTN</name>
<evidence type="ECO:0000256" key="2">
    <source>
        <dbReference type="ARBA" id="ARBA00004787"/>
    </source>
</evidence>
<keyword evidence="5 7" id="KW-0548">Nucleotidyltransferase</keyword>